<proteinExistence type="predicted"/>
<dbReference type="AlphaFoldDB" id="A0A510KNX3"/>
<name>A0A510KNX3_9FUSO</name>
<dbReference type="EMBL" id="AP019840">
    <property type="protein sequence ID" value="BBM53392.1"/>
    <property type="molecule type" value="Genomic_DNA"/>
</dbReference>
<evidence type="ECO:0000313" key="1">
    <source>
        <dbReference type="EMBL" id="BBM53392.1"/>
    </source>
</evidence>
<dbReference type="RefSeq" id="WP_146997515.1">
    <property type="nucleotide sequence ID" value="NZ_AP019840.1"/>
</dbReference>
<sequence length="123" mass="14283">MKRSEIEINLENYLLSNSTYLTGRDEGSDVRKSLGLDKHDNDLNEKIKVKISSKMTGINISFFLGLFSKSIEKLKEKFLEKYVFEYEDEETKELIEEDVEYGIKEALDSRSIDEILFGKRSDA</sequence>
<dbReference type="Proteomes" id="UP000321378">
    <property type="component" value="Chromosome"/>
</dbReference>
<evidence type="ECO:0000313" key="2">
    <source>
        <dbReference type="Proteomes" id="UP000321378"/>
    </source>
</evidence>
<reference evidence="1 2" key="1">
    <citation type="submission" date="2019-07" db="EMBL/GenBank/DDBJ databases">
        <title>Complete Genome Sequence of Leptotrichia trevisanii Strain JMUB3935.</title>
        <authorList>
            <person name="Watanabe S."/>
            <person name="Cui L."/>
        </authorList>
    </citation>
    <scope>NUCLEOTIDE SEQUENCE [LARGE SCALE GENOMIC DNA]</scope>
    <source>
        <strain evidence="1 2">JMUB3935</strain>
    </source>
</reference>
<gene>
    <name evidence="1" type="ORF">JMUB3935_2379</name>
</gene>
<evidence type="ECO:0008006" key="3">
    <source>
        <dbReference type="Google" id="ProtNLM"/>
    </source>
</evidence>
<organism evidence="1 2">
    <name type="scientific">Leptotrichia trevisanii</name>
    <dbReference type="NCBI Taxonomy" id="109328"/>
    <lineage>
        <taxon>Bacteria</taxon>
        <taxon>Fusobacteriati</taxon>
        <taxon>Fusobacteriota</taxon>
        <taxon>Fusobacteriia</taxon>
        <taxon>Fusobacteriales</taxon>
        <taxon>Leptotrichiaceae</taxon>
        <taxon>Leptotrichia</taxon>
    </lineage>
</organism>
<protein>
    <recommendedName>
        <fullName evidence="3">DUF4325 domain-containing protein</fullName>
    </recommendedName>
</protein>
<accession>A0A510KNX3</accession>